<name>A0A4P7PQL4_9FLAO</name>
<feature type="domain" description="Type 9 secretion system plug protein N-terminal" evidence="2">
    <location>
        <begin position="90"/>
        <end position="210"/>
    </location>
</feature>
<dbReference type="InterPro" id="IPR014756">
    <property type="entry name" value="Ig_E-set"/>
</dbReference>
<dbReference type="Pfam" id="PF17116">
    <property type="entry name" value="T9SS_plug_1st"/>
    <property type="match status" value="1"/>
</dbReference>
<dbReference type="KEGG" id="fsn:GS03_00236"/>
<dbReference type="InterPro" id="IPR013783">
    <property type="entry name" value="Ig-like_fold"/>
</dbReference>
<evidence type="ECO:0000256" key="1">
    <source>
        <dbReference type="SAM" id="Phobius"/>
    </source>
</evidence>
<evidence type="ECO:0000313" key="4">
    <source>
        <dbReference type="Proteomes" id="UP000296862"/>
    </source>
</evidence>
<accession>A0A4P7PQL4</accession>
<keyword evidence="1" id="KW-0472">Membrane</keyword>
<keyword evidence="1" id="KW-0812">Transmembrane</keyword>
<keyword evidence="1" id="KW-1133">Transmembrane helix</keyword>
<feature type="transmembrane region" description="Helical" evidence="1">
    <location>
        <begin position="32"/>
        <end position="51"/>
    </location>
</feature>
<dbReference type="SUPFAM" id="SSF81296">
    <property type="entry name" value="E set domains"/>
    <property type="match status" value="1"/>
</dbReference>
<dbReference type="InterPro" id="IPR031345">
    <property type="entry name" value="T9SS_Plug_N"/>
</dbReference>
<organism evidence="3 4">
    <name type="scientific">Flavobacterium sangjuense</name>
    <dbReference type="NCBI Taxonomy" id="2518177"/>
    <lineage>
        <taxon>Bacteria</taxon>
        <taxon>Pseudomonadati</taxon>
        <taxon>Bacteroidota</taxon>
        <taxon>Flavobacteriia</taxon>
        <taxon>Flavobacteriales</taxon>
        <taxon>Flavobacteriaceae</taxon>
        <taxon>Flavobacterium</taxon>
    </lineage>
</organism>
<dbReference type="Gene3D" id="2.60.40.10">
    <property type="entry name" value="Immunoglobulins"/>
    <property type="match status" value="1"/>
</dbReference>
<sequence>MLLIKIITDKYYIYCETIKKSSYKNIFNVKLALLYLSQINGTIHVLIIIIFTIRKMKIMFKKSVLTFAFILLSGNIFSQAEKEIPPPYNIKTVSFVQNGQNAVPLFRLGDSFQVQFDDLYGNEANYYYTITHCDYDWKPSQLAKAEYLNGFDDQRIQDYSNSLNCLQLYSHYRLSFPNRFTQFRVSGNYVIKILNDDKEVVFTKRFILYEELVTVPLQIKRARNLSVVEQKHNLDFAIKSATINFQSPLQNVKVMLLQNGRIDNAITNIKPQYTIGNDLIYKYDAETQFWAGNEFHFFENKDIRAANNSIATVDSKGGVYNAHLYLDQSKANFPYTYFPDINGNFIVKNIGAQNNEIEADYAWVFFSLSAPSLYGTKSIYVNGMFNNFAMSDENKMDYNAEKGIYEKALMIKQGFTNYQYVISDNKGKIDQENAIDGNFFQTENNYFVLVYYKENNQRYDRIIGKGIASSVDITN</sequence>
<evidence type="ECO:0000313" key="3">
    <source>
        <dbReference type="EMBL" id="QBZ96756.1"/>
    </source>
</evidence>
<dbReference type="AlphaFoldDB" id="A0A4P7PQL4"/>
<gene>
    <name evidence="3" type="ORF">GS03_00236</name>
</gene>
<reference evidence="3 4" key="1">
    <citation type="submission" date="2019-04" db="EMBL/GenBank/DDBJ databases">
        <title>Flavobacterium sp. GS03.</title>
        <authorList>
            <person name="Kim H."/>
        </authorList>
    </citation>
    <scope>NUCLEOTIDE SEQUENCE [LARGE SCALE GENOMIC DNA]</scope>
    <source>
        <strain evidence="3 4">GS03</strain>
    </source>
</reference>
<proteinExistence type="predicted"/>
<dbReference type="Proteomes" id="UP000296862">
    <property type="component" value="Chromosome"/>
</dbReference>
<dbReference type="EMBL" id="CP038810">
    <property type="protein sequence ID" value="QBZ96756.1"/>
    <property type="molecule type" value="Genomic_DNA"/>
</dbReference>
<protein>
    <recommendedName>
        <fullName evidence="2">Type 9 secretion system plug protein N-terminal domain-containing protein</fullName>
    </recommendedName>
</protein>
<evidence type="ECO:0000259" key="2">
    <source>
        <dbReference type="Pfam" id="PF17116"/>
    </source>
</evidence>
<keyword evidence="4" id="KW-1185">Reference proteome</keyword>